<organism evidence="2 3">
    <name type="scientific">Roseobacter fucihabitans</name>
    <dbReference type="NCBI Taxonomy" id="1537242"/>
    <lineage>
        <taxon>Bacteria</taxon>
        <taxon>Pseudomonadati</taxon>
        <taxon>Pseudomonadota</taxon>
        <taxon>Alphaproteobacteria</taxon>
        <taxon>Rhodobacterales</taxon>
        <taxon>Roseobacteraceae</taxon>
        <taxon>Roseobacter</taxon>
    </lineage>
</organism>
<dbReference type="EMBL" id="CP143426">
    <property type="protein sequence ID" value="WVX51709.1"/>
    <property type="molecule type" value="Genomic_DNA"/>
</dbReference>
<evidence type="ECO:0000313" key="3">
    <source>
        <dbReference type="Proteomes" id="UP001318682"/>
    </source>
</evidence>
<geneLocation type="plasmid" evidence="2 3">
    <name>pROLI81</name>
</geneLocation>
<reference evidence="2 3" key="1">
    <citation type="submission" date="2015-07" db="EMBL/GenBank/DDBJ databases">
        <authorList>
            <person name="Voget S."/>
            <person name="Dogs M."/>
            <person name="Brinkhoff T.H."/>
            <person name="Daniel R."/>
        </authorList>
    </citation>
    <scope>NUCLEOTIDE SEQUENCE [LARGE SCALE GENOMIC DNA]</scope>
    <source>
        <strain evidence="2 3">B14</strain>
        <plasmid evidence="2 3">pROLI81</plasmid>
    </source>
</reference>
<protein>
    <recommendedName>
        <fullName evidence="1">DUF4158 domain-containing protein</fullName>
    </recommendedName>
</protein>
<evidence type="ECO:0000313" key="2">
    <source>
        <dbReference type="EMBL" id="WVX51709.1"/>
    </source>
</evidence>
<accession>A0ABZ2C010</accession>
<evidence type="ECO:0000259" key="1">
    <source>
        <dbReference type="Pfam" id="PF13700"/>
    </source>
</evidence>
<keyword evidence="3" id="KW-1185">Reference proteome</keyword>
<gene>
    <name evidence="2" type="ORF">ROLI_048110</name>
</gene>
<name>A0ABZ2C010_9RHOB</name>
<feature type="domain" description="DUF4158" evidence="1">
    <location>
        <begin position="6"/>
        <end position="85"/>
    </location>
</feature>
<sequence length="125" mass="14260">MTGDDILPYAARRQTRQQHLHALRQVYGFKMFSGQGARCLKAWLECEAETARSNEDLPRRFVEECRRTQTILPGVTVIERLCADALVAAERKIESRIAETRASLWLGWDWCQANIPVETQPDADG</sequence>
<reference evidence="2 3" key="2">
    <citation type="submission" date="2024-01" db="EMBL/GenBank/DDBJ databases">
        <title>Roseobacter fucihabitans sp. nov., isolated from the brown alga Fucus spiralis.</title>
        <authorList>
            <person name="Hahnke S."/>
            <person name="Berger M."/>
            <person name="Schlingloff A."/>
            <person name="Athale I."/>
            <person name="Neumann-Schaal M."/>
            <person name="Adenaya A."/>
            <person name="Poehlein A."/>
            <person name="Daniel R."/>
            <person name="Pertersen J."/>
            <person name="Brinkhoff T."/>
        </authorList>
    </citation>
    <scope>NUCLEOTIDE SEQUENCE [LARGE SCALE GENOMIC DNA]</scope>
    <source>
        <strain evidence="2 3">B14</strain>
        <plasmid evidence="2 3">pROLI81</plasmid>
    </source>
</reference>
<keyword evidence="2" id="KW-0614">Plasmid</keyword>
<dbReference type="InterPro" id="IPR025296">
    <property type="entry name" value="DUF4158"/>
</dbReference>
<dbReference type="Proteomes" id="UP001318682">
    <property type="component" value="Plasmid pROLI81"/>
</dbReference>
<proteinExistence type="predicted"/>
<dbReference type="Pfam" id="PF13700">
    <property type="entry name" value="DUF4158"/>
    <property type="match status" value="1"/>
</dbReference>